<proteinExistence type="predicted"/>
<feature type="region of interest" description="Disordered" evidence="1">
    <location>
        <begin position="1"/>
        <end position="32"/>
    </location>
</feature>
<accession>A0A804MRV0</accession>
<name>A0A804MRV0_MAIZE</name>
<reference evidence="2" key="3">
    <citation type="submission" date="2021-05" db="UniProtKB">
        <authorList>
            <consortium name="EnsemblPlants"/>
        </authorList>
    </citation>
    <scope>IDENTIFICATION</scope>
    <source>
        <strain evidence="2">cv. B73</strain>
    </source>
</reference>
<reference evidence="3" key="1">
    <citation type="submission" date="2015-12" db="EMBL/GenBank/DDBJ databases">
        <title>Update maize B73 reference genome by single molecule sequencing technologies.</title>
        <authorList>
            <consortium name="Maize Genome Sequencing Project"/>
            <person name="Ware D."/>
        </authorList>
    </citation>
    <scope>NUCLEOTIDE SEQUENCE [LARGE SCALE GENOMIC DNA]</scope>
    <source>
        <strain evidence="3">cv. B73</strain>
    </source>
</reference>
<evidence type="ECO:0000313" key="2">
    <source>
        <dbReference type="EnsemblPlants" id="Zm00001eb106860_P001"/>
    </source>
</evidence>
<sequence length="135" mass="15104">MGRWNGEEGIDGTGPKKQKIQPRAITSTSSDSWLKRLTPSSSMWNRTLRCLRRVRVGECGLREPGVGETATLFRPKIIAPLPQFEQLKLLAREPFFSSPCPIAISPVALRSPRLAIQKKGSLIQPEVGLPAWDWR</sequence>
<evidence type="ECO:0000313" key="3">
    <source>
        <dbReference type="Proteomes" id="UP000007305"/>
    </source>
</evidence>
<evidence type="ECO:0000256" key="1">
    <source>
        <dbReference type="SAM" id="MobiDB-lite"/>
    </source>
</evidence>
<keyword evidence="3" id="KW-1185">Reference proteome</keyword>
<dbReference type="EnsemblPlants" id="Zm00001eb106860_T001">
    <property type="protein sequence ID" value="Zm00001eb106860_P001"/>
    <property type="gene ID" value="Zm00001eb106860"/>
</dbReference>
<dbReference type="Proteomes" id="UP000007305">
    <property type="component" value="Chromosome 2"/>
</dbReference>
<dbReference type="InParanoid" id="A0A804MRV0"/>
<reference evidence="2" key="2">
    <citation type="submission" date="2019-07" db="EMBL/GenBank/DDBJ databases">
        <authorList>
            <person name="Seetharam A."/>
            <person name="Woodhouse M."/>
            <person name="Cannon E."/>
        </authorList>
    </citation>
    <scope>NUCLEOTIDE SEQUENCE [LARGE SCALE GENOMIC DNA]</scope>
    <source>
        <strain evidence="2">cv. B73</strain>
    </source>
</reference>
<dbReference type="Gramene" id="Zm00001eb106860_T001">
    <property type="protein sequence ID" value="Zm00001eb106860_P001"/>
    <property type="gene ID" value="Zm00001eb106860"/>
</dbReference>
<protein>
    <submittedName>
        <fullName evidence="2">Uncharacterized protein</fullName>
    </submittedName>
</protein>
<dbReference type="AlphaFoldDB" id="A0A804MRV0"/>
<organism evidence="2 3">
    <name type="scientific">Zea mays</name>
    <name type="common">Maize</name>
    <dbReference type="NCBI Taxonomy" id="4577"/>
    <lineage>
        <taxon>Eukaryota</taxon>
        <taxon>Viridiplantae</taxon>
        <taxon>Streptophyta</taxon>
        <taxon>Embryophyta</taxon>
        <taxon>Tracheophyta</taxon>
        <taxon>Spermatophyta</taxon>
        <taxon>Magnoliopsida</taxon>
        <taxon>Liliopsida</taxon>
        <taxon>Poales</taxon>
        <taxon>Poaceae</taxon>
        <taxon>PACMAD clade</taxon>
        <taxon>Panicoideae</taxon>
        <taxon>Andropogonodae</taxon>
        <taxon>Andropogoneae</taxon>
        <taxon>Tripsacinae</taxon>
        <taxon>Zea</taxon>
    </lineage>
</organism>